<proteinExistence type="predicted"/>
<comment type="caution">
    <text evidence="1">The sequence shown here is derived from an EMBL/GenBank/DDBJ whole genome shotgun (WGS) entry which is preliminary data.</text>
</comment>
<accession>A0A9N9FLU9</accession>
<name>A0A9N9FLU9_FUNMO</name>
<reference evidence="1" key="1">
    <citation type="submission" date="2021-06" db="EMBL/GenBank/DDBJ databases">
        <authorList>
            <person name="Kallberg Y."/>
            <person name="Tangrot J."/>
            <person name="Rosling A."/>
        </authorList>
    </citation>
    <scope>NUCLEOTIDE SEQUENCE</scope>
    <source>
        <strain evidence="1">87-6 pot B 2015</strain>
    </source>
</reference>
<protein>
    <submittedName>
        <fullName evidence="1">16319_t:CDS:1</fullName>
    </submittedName>
</protein>
<gene>
    <name evidence="1" type="ORF">FMOSSE_LOCUS6045</name>
</gene>
<dbReference type="EMBL" id="CAJVPP010001225">
    <property type="protein sequence ID" value="CAG8542399.1"/>
    <property type="molecule type" value="Genomic_DNA"/>
</dbReference>
<organism evidence="1 2">
    <name type="scientific">Funneliformis mosseae</name>
    <name type="common">Endomycorrhizal fungus</name>
    <name type="synonym">Glomus mosseae</name>
    <dbReference type="NCBI Taxonomy" id="27381"/>
    <lineage>
        <taxon>Eukaryota</taxon>
        <taxon>Fungi</taxon>
        <taxon>Fungi incertae sedis</taxon>
        <taxon>Mucoromycota</taxon>
        <taxon>Glomeromycotina</taxon>
        <taxon>Glomeromycetes</taxon>
        <taxon>Glomerales</taxon>
        <taxon>Glomeraceae</taxon>
        <taxon>Funneliformis</taxon>
    </lineage>
</organism>
<dbReference type="AlphaFoldDB" id="A0A9N9FLU9"/>
<feature type="non-terminal residue" evidence="1">
    <location>
        <position position="78"/>
    </location>
</feature>
<keyword evidence="2" id="KW-1185">Reference proteome</keyword>
<evidence type="ECO:0000313" key="1">
    <source>
        <dbReference type="EMBL" id="CAG8542399.1"/>
    </source>
</evidence>
<sequence>LPMVNYGKAGHINNSVSDAKCYEYIVRFASSLTQGGKVSFSQCRIPPDEAIEKLVTKILIMTSIETMLKKSYVIPNGF</sequence>
<evidence type="ECO:0000313" key="2">
    <source>
        <dbReference type="Proteomes" id="UP000789375"/>
    </source>
</evidence>
<dbReference type="Proteomes" id="UP000789375">
    <property type="component" value="Unassembled WGS sequence"/>
</dbReference>